<dbReference type="RefSeq" id="XP_021875293.1">
    <property type="nucleotide sequence ID" value="XM_022028292.1"/>
</dbReference>
<evidence type="ECO:0000313" key="2">
    <source>
        <dbReference type="EMBL" id="ORY94353.1"/>
    </source>
</evidence>
<evidence type="ECO:0000256" key="1">
    <source>
        <dbReference type="SAM" id="MobiDB-lite"/>
    </source>
</evidence>
<dbReference type="AlphaFoldDB" id="A0A1Y2G590"/>
<organism evidence="2 3">
    <name type="scientific">Lobosporangium transversale</name>
    <dbReference type="NCBI Taxonomy" id="64571"/>
    <lineage>
        <taxon>Eukaryota</taxon>
        <taxon>Fungi</taxon>
        <taxon>Fungi incertae sedis</taxon>
        <taxon>Mucoromycota</taxon>
        <taxon>Mortierellomycotina</taxon>
        <taxon>Mortierellomycetes</taxon>
        <taxon>Mortierellales</taxon>
        <taxon>Mortierellaceae</taxon>
        <taxon>Lobosporangium</taxon>
    </lineage>
</organism>
<feature type="region of interest" description="Disordered" evidence="1">
    <location>
        <begin position="239"/>
        <end position="273"/>
    </location>
</feature>
<gene>
    <name evidence="2" type="ORF">BCR41DRAFT_390865</name>
</gene>
<dbReference type="EMBL" id="MCFF01000087">
    <property type="protein sequence ID" value="ORY94353.1"/>
    <property type="molecule type" value="Genomic_DNA"/>
</dbReference>
<accession>A0A1Y2G590</accession>
<comment type="caution">
    <text evidence="2">The sequence shown here is derived from an EMBL/GenBank/DDBJ whole genome shotgun (WGS) entry which is preliminary data.</text>
</comment>
<dbReference type="Proteomes" id="UP000193648">
    <property type="component" value="Unassembled WGS sequence"/>
</dbReference>
<dbReference type="InParanoid" id="A0A1Y2G590"/>
<proteinExistence type="predicted"/>
<dbReference type="GeneID" id="33570135"/>
<evidence type="ECO:0000313" key="3">
    <source>
        <dbReference type="Proteomes" id="UP000193648"/>
    </source>
</evidence>
<name>A0A1Y2G590_9FUNG</name>
<reference evidence="2 3" key="1">
    <citation type="submission" date="2016-07" db="EMBL/GenBank/DDBJ databases">
        <title>Pervasive Adenine N6-methylation of Active Genes in Fungi.</title>
        <authorList>
            <consortium name="DOE Joint Genome Institute"/>
            <person name="Mondo S.J."/>
            <person name="Dannebaum R.O."/>
            <person name="Kuo R.C."/>
            <person name="Labutti K."/>
            <person name="Haridas S."/>
            <person name="Kuo A."/>
            <person name="Salamov A."/>
            <person name="Ahrendt S.R."/>
            <person name="Lipzen A."/>
            <person name="Sullivan W."/>
            <person name="Andreopoulos W.B."/>
            <person name="Clum A."/>
            <person name="Lindquist E."/>
            <person name="Daum C."/>
            <person name="Ramamoorthy G.K."/>
            <person name="Gryganskyi A."/>
            <person name="Culley D."/>
            <person name="Magnuson J.K."/>
            <person name="James T.Y."/>
            <person name="O'Malley M.A."/>
            <person name="Stajich J.E."/>
            <person name="Spatafora J.W."/>
            <person name="Visel A."/>
            <person name="Grigoriev I.V."/>
        </authorList>
    </citation>
    <scope>NUCLEOTIDE SEQUENCE [LARGE SCALE GENOMIC DNA]</scope>
    <source>
        <strain evidence="2 3">NRRL 3116</strain>
    </source>
</reference>
<protein>
    <submittedName>
        <fullName evidence="2">Uncharacterized protein</fullName>
    </submittedName>
</protein>
<sequence length="273" mass="31910">MSESNKYIFFFCAKGLVEKKKKGEEKLLREYHDHLNRYHLSTLVEIELENTTEPFLIHRNPMPFSPCKFFFSTVHLCYVTTRPVKPPVPPASNADTCSDSHSLQDSVKKYEAVIKMLCERVDALEERKRSLLPQLQNNNFQFSSFTSSLLHGYLEICWKKSSDKKADPKIRCTLFFAYLMENRFLSSLMHLRSPAPAFADSKDSLHGLVTLTKLENIHKLFDNFESLAMLFESTEMNRKRPLDHDSENDNTAESKQRLRRSKRTLARHLRKTR</sequence>
<feature type="compositionally biased region" description="Basic and acidic residues" evidence="1">
    <location>
        <begin position="239"/>
        <end position="256"/>
    </location>
</feature>
<keyword evidence="3" id="KW-1185">Reference proteome</keyword>
<feature type="compositionally biased region" description="Basic residues" evidence="1">
    <location>
        <begin position="257"/>
        <end position="273"/>
    </location>
</feature>